<evidence type="ECO:0000256" key="5">
    <source>
        <dbReference type="ARBA" id="ARBA00023237"/>
    </source>
</evidence>
<dbReference type="InterPro" id="IPR012944">
    <property type="entry name" value="SusD_RagB_dom"/>
</dbReference>
<evidence type="ECO:0000256" key="3">
    <source>
        <dbReference type="ARBA" id="ARBA00022729"/>
    </source>
</evidence>
<dbReference type="KEGG" id="fax:FUAX_19030"/>
<evidence type="ECO:0000256" key="1">
    <source>
        <dbReference type="ARBA" id="ARBA00004442"/>
    </source>
</evidence>
<dbReference type="Gene3D" id="1.25.40.390">
    <property type="match status" value="1"/>
</dbReference>
<comment type="similarity">
    <text evidence="2">Belongs to the SusD family.</text>
</comment>
<protein>
    <recommendedName>
        <fullName evidence="10">RagB/SusD family nutrient uptake outer membrane protein</fullName>
    </recommendedName>
</protein>
<accession>A0AAU9CBC5</accession>
<dbReference type="GO" id="GO:0009279">
    <property type="term" value="C:cell outer membrane"/>
    <property type="evidence" value="ECO:0007669"/>
    <property type="project" value="UniProtKB-SubCell"/>
</dbReference>
<evidence type="ECO:0000256" key="2">
    <source>
        <dbReference type="ARBA" id="ARBA00006275"/>
    </source>
</evidence>
<evidence type="ECO:0000256" key="4">
    <source>
        <dbReference type="ARBA" id="ARBA00023136"/>
    </source>
</evidence>
<dbReference type="AlphaFoldDB" id="A0AAU9CBC5"/>
<feature type="domain" description="SusD-like N-terminal" evidence="7">
    <location>
        <begin position="20"/>
        <end position="208"/>
    </location>
</feature>
<name>A0AAU9CBC5_9BACT</name>
<dbReference type="SUPFAM" id="SSF48452">
    <property type="entry name" value="TPR-like"/>
    <property type="match status" value="1"/>
</dbReference>
<comment type="subcellular location">
    <subcellularLocation>
        <location evidence="1">Cell outer membrane</location>
    </subcellularLocation>
</comment>
<keyword evidence="3" id="KW-0732">Signal</keyword>
<dbReference type="EMBL" id="AP025314">
    <property type="protein sequence ID" value="BDD09471.1"/>
    <property type="molecule type" value="Genomic_DNA"/>
</dbReference>
<sequence>MKRLIYLFGLLFLVSSCNDFLDRYPNDDLSNKDVWKTEKDLKLSVNYLYTGLKPSISLDNQTIDAFGPKSSLNTVSSSTHVRPTSDGGNWDSKFDFLRVSNNFVENYESANLADNVKEKYLGEALFFRAWYYHDLVRRYGDMVLVLRTLDLDSEELYAGRDPRAAVVDQIVNDLKDAVDFLPAKGTELYEEGRINKGIAEGFLARVALYEGTHQKYHGGDRDANELLDLAVTSAKNVIDRGNYRLFEDYVGLFLWENEKNSETMFAHHIRFPNRNGRPGQAETAPTKHLADIYLGVDGLPIDHENSTINHSYLPLAEGTEFKNRDPRMAMTIWMPGARLLIPQNEGLPDDSEELKTYSPSVNGTMGSGYGLRKYNDGRNAAKNEVDNILMRFAEMYLIFAEATFEKNGSITDAELNYSVNVLRDRVGMPAKLNNAFVQENNLEMLTEIRRERQAELGMENFRYDDIIRWKTAETELPQDVLGVKYDEELFGPRPENIQVNEDGFILLQSAESRSGFDANKHYLFPLPLDQLSLNPKLGKNPGWL</sequence>
<dbReference type="PROSITE" id="PS51257">
    <property type="entry name" value="PROKAR_LIPOPROTEIN"/>
    <property type="match status" value="1"/>
</dbReference>
<dbReference type="Pfam" id="PF07980">
    <property type="entry name" value="SusD_RagB"/>
    <property type="match status" value="1"/>
</dbReference>
<dbReference type="InterPro" id="IPR011990">
    <property type="entry name" value="TPR-like_helical_dom_sf"/>
</dbReference>
<proteinExistence type="inferred from homology"/>
<evidence type="ECO:0000259" key="6">
    <source>
        <dbReference type="Pfam" id="PF07980"/>
    </source>
</evidence>
<dbReference type="Pfam" id="PF14322">
    <property type="entry name" value="SusD-like_3"/>
    <property type="match status" value="1"/>
</dbReference>
<evidence type="ECO:0000313" key="9">
    <source>
        <dbReference type="Proteomes" id="UP001348817"/>
    </source>
</evidence>
<gene>
    <name evidence="8" type="ORF">FUAX_19030</name>
</gene>
<dbReference type="InterPro" id="IPR033985">
    <property type="entry name" value="SusD-like_N"/>
</dbReference>
<dbReference type="RefSeq" id="WP_338391071.1">
    <property type="nucleotide sequence ID" value="NZ_AP025314.1"/>
</dbReference>
<evidence type="ECO:0000259" key="7">
    <source>
        <dbReference type="Pfam" id="PF14322"/>
    </source>
</evidence>
<keyword evidence="4" id="KW-0472">Membrane</keyword>
<reference evidence="8 9" key="1">
    <citation type="submission" date="2021-12" db="EMBL/GenBank/DDBJ databases">
        <title>Genome sequencing of bacteria with rrn-lacking chromosome and rrn-plasmid.</title>
        <authorList>
            <person name="Anda M."/>
            <person name="Iwasaki W."/>
        </authorList>
    </citation>
    <scope>NUCLEOTIDE SEQUENCE [LARGE SCALE GENOMIC DNA]</scope>
    <source>
        <strain evidence="8 9">DSM 100852</strain>
    </source>
</reference>
<feature type="domain" description="RagB/SusD" evidence="6">
    <location>
        <begin position="259"/>
        <end position="543"/>
    </location>
</feature>
<keyword evidence="5" id="KW-0998">Cell outer membrane</keyword>
<dbReference type="Proteomes" id="UP001348817">
    <property type="component" value="Chromosome"/>
</dbReference>
<organism evidence="8 9">
    <name type="scientific">Fulvitalea axinellae</name>
    <dbReference type="NCBI Taxonomy" id="1182444"/>
    <lineage>
        <taxon>Bacteria</taxon>
        <taxon>Pseudomonadati</taxon>
        <taxon>Bacteroidota</taxon>
        <taxon>Cytophagia</taxon>
        <taxon>Cytophagales</taxon>
        <taxon>Persicobacteraceae</taxon>
        <taxon>Fulvitalea</taxon>
    </lineage>
</organism>
<keyword evidence="9" id="KW-1185">Reference proteome</keyword>
<evidence type="ECO:0008006" key="10">
    <source>
        <dbReference type="Google" id="ProtNLM"/>
    </source>
</evidence>
<evidence type="ECO:0000313" key="8">
    <source>
        <dbReference type="EMBL" id="BDD09471.1"/>
    </source>
</evidence>